<keyword evidence="5" id="KW-1185">Reference proteome</keyword>
<dbReference type="GO" id="GO:0005777">
    <property type="term" value="C:peroxisome"/>
    <property type="evidence" value="ECO:0007669"/>
    <property type="project" value="TreeGrafter"/>
</dbReference>
<dbReference type="OrthoDB" id="60204at2759"/>
<dbReference type="Gene3D" id="3.10.129.10">
    <property type="entry name" value="Hotdog Thioesterase"/>
    <property type="match status" value="1"/>
</dbReference>
<accession>A0A835SUZ2</accession>
<evidence type="ECO:0008006" key="6">
    <source>
        <dbReference type="Google" id="ProtNLM"/>
    </source>
</evidence>
<feature type="domain" description="MaoC-like" evidence="2">
    <location>
        <begin position="225"/>
        <end position="320"/>
    </location>
</feature>
<dbReference type="GO" id="GO:0003857">
    <property type="term" value="F:(3S)-3-hydroxyacyl-CoA dehydrogenase (NAD+) activity"/>
    <property type="evidence" value="ECO:0007669"/>
    <property type="project" value="TreeGrafter"/>
</dbReference>
<dbReference type="EMBL" id="JAEHOC010000048">
    <property type="protein sequence ID" value="KAG2426321.1"/>
    <property type="molecule type" value="Genomic_DNA"/>
</dbReference>
<dbReference type="SUPFAM" id="SSF54637">
    <property type="entry name" value="Thioesterase/thiol ester dehydrase-isomerase"/>
    <property type="match status" value="3"/>
</dbReference>
<feature type="domain" description="Peroxisomal multifunctional enzyme type 2-like N-terminal" evidence="3">
    <location>
        <begin position="103"/>
        <end position="201"/>
    </location>
</feature>
<dbReference type="Proteomes" id="UP000650467">
    <property type="component" value="Unassembled WGS sequence"/>
</dbReference>
<dbReference type="Pfam" id="PF01575">
    <property type="entry name" value="MaoC_dehydratas"/>
    <property type="match status" value="1"/>
</dbReference>
<feature type="compositionally biased region" description="Low complexity" evidence="1">
    <location>
        <begin position="59"/>
        <end position="91"/>
    </location>
</feature>
<comment type="caution">
    <text evidence="4">The sequence shown here is derived from an EMBL/GenBank/DDBJ whole genome shotgun (WGS) entry which is preliminary data.</text>
</comment>
<evidence type="ECO:0000256" key="1">
    <source>
        <dbReference type="SAM" id="MobiDB-lite"/>
    </source>
</evidence>
<dbReference type="Pfam" id="PF22622">
    <property type="entry name" value="MFE-2_hydrat-2_N"/>
    <property type="match status" value="1"/>
</dbReference>
<feature type="region of interest" description="Disordered" evidence="1">
    <location>
        <begin position="59"/>
        <end position="103"/>
    </location>
</feature>
<dbReference type="CDD" id="cd03448">
    <property type="entry name" value="HDE_HSD"/>
    <property type="match status" value="1"/>
</dbReference>
<dbReference type="GO" id="GO:0004300">
    <property type="term" value="F:enoyl-CoA hydratase activity"/>
    <property type="evidence" value="ECO:0007669"/>
    <property type="project" value="TreeGrafter"/>
</dbReference>
<dbReference type="GO" id="GO:0044594">
    <property type="term" value="F:17-beta-hydroxysteroid dehydrogenase (NAD+) activity"/>
    <property type="evidence" value="ECO:0007669"/>
    <property type="project" value="TreeGrafter"/>
</dbReference>
<proteinExistence type="predicted"/>
<name>A0A835SUZ2_CHLIN</name>
<dbReference type="InterPro" id="IPR054357">
    <property type="entry name" value="MFE-2_N"/>
</dbReference>
<dbReference type="GO" id="GO:0006635">
    <property type="term" value="P:fatty acid beta-oxidation"/>
    <property type="evidence" value="ECO:0007669"/>
    <property type="project" value="TreeGrafter"/>
</dbReference>
<evidence type="ECO:0000313" key="4">
    <source>
        <dbReference type="EMBL" id="KAG2426321.1"/>
    </source>
</evidence>
<gene>
    <name evidence="4" type="ORF">HXX76_013078</name>
</gene>
<dbReference type="PANTHER" id="PTHR13078">
    <property type="entry name" value="PEROXISOMAL MULTIFUNCTIONAL ENZYME TYPE 2-RELATED"/>
    <property type="match status" value="1"/>
</dbReference>
<reference evidence="4" key="1">
    <citation type="journal article" date="2020" name="bioRxiv">
        <title>Comparative genomics of Chlamydomonas.</title>
        <authorList>
            <person name="Craig R.J."/>
            <person name="Hasan A.R."/>
            <person name="Ness R.W."/>
            <person name="Keightley P.D."/>
        </authorList>
    </citation>
    <scope>NUCLEOTIDE SEQUENCE</scope>
    <source>
        <strain evidence="4">SAG 7.73</strain>
    </source>
</reference>
<dbReference type="PANTHER" id="PTHR13078:SF56">
    <property type="entry name" value="PEROXISOMAL MULTIFUNCTIONAL ENZYME TYPE 2"/>
    <property type="match status" value="1"/>
</dbReference>
<protein>
    <recommendedName>
        <fullName evidence="6">MaoC-like domain-containing protein</fullName>
    </recommendedName>
</protein>
<evidence type="ECO:0000259" key="2">
    <source>
        <dbReference type="Pfam" id="PF01575"/>
    </source>
</evidence>
<dbReference type="InterPro" id="IPR029069">
    <property type="entry name" value="HotDog_dom_sf"/>
</dbReference>
<dbReference type="InterPro" id="IPR002539">
    <property type="entry name" value="MaoC-like_dom"/>
</dbReference>
<organism evidence="4 5">
    <name type="scientific">Chlamydomonas incerta</name>
    <dbReference type="NCBI Taxonomy" id="51695"/>
    <lineage>
        <taxon>Eukaryota</taxon>
        <taxon>Viridiplantae</taxon>
        <taxon>Chlorophyta</taxon>
        <taxon>core chlorophytes</taxon>
        <taxon>Chlorophyceae</taxon>
        <taxon>CS clade</taxon>
        <taxon>Chlamydomonadales</taxon>
        <taxon>Chlamydomonadaceae</taxon>
        <taxon>Chlamydomonas</taxon>
    </lineage>
</organism>
<sequence>MDVAAANGPNGQIDIVSLRNRKHGTYTHKYTRRDAMLYALGLGCSTTCPGDLRYVYEGAGADSGGQQQPQQSQQQLQQQQQQQGPAGSGPQAGPPPPPPVGGQFAVLPTYTIVAAHSALALVPLESYLPGGLDRAGALHGEQYLQLLAPLPAEGGQLVSRPELVDMQAKGKGLVVVLRTVTTDAVSGRDVAINEFTTFILGKGDVRTPWPPAPRLPAAVAPNEPPPRAPDAVVELPTSRDQAALYRLSGDYNPLHIDPQVSARVGFPQPILHGLCTMGISVRLVLRRFGGYDPARLKSVKVRFAKPVLPGETLRVEMWAEPAPASSSGSRAGPVKVVFRTWAVERQALAIANAAVELHPEGAGAGAGAGLGVGSPPSRL</sequence>
<evidence type="ECO:0000313" key="5">
    <source>
        <dbReference type="Proteomes" id="UP000650467"/>
    </source>
</evidence>
<dbReference type="AlphaFoldDB" id="A0A835SUZ2"/>
<evidence type="ECO:0000259" key="3">
    <source>
        <dbReference type="Pfam" id="PF22622"/>
    </source>
</evidence>